<sequence length="77" mass="8736">MTGTDREEEENPSNRVYLPIDGGKDEDVLIGIRRRSRIAKLIANSELERNRSSVEVRDCRDVCWFAGSWNPTGGEVL</sequence>
<dbReference type="EMBL" id="LXQA010013115">
    <property type="protein sequence ID" value="MCH87899.1"/>
    <property type="molecule type" value="Genomic_DNA"/>
</dbReference>
<reference evidence="1 2" key="1">
    <citation type="journal article" date="2018" name="Front. Plant Sci.">
        <title>Red Clover (Trifolium pratense) and Zigzag Clover (T. medium) - A Picture of Genomic Similarities and Differences.</title>
        <authorList>
            <person name="Dluhosova J."/>
            <person name="Istvanek J."/>
            <person name="Nedelnik J."/>
            <person name="Repkova J."/>
        </authorList>
    </citation>
    <scope>NUCLEOTIDE SEQUENCE [LARGE SCALE GENOMIC DNA]</scope>
    <source>
        <strain evidence="2">cv. 10/8</strain>
        <tissue evidence="1">Leaf</tissue>
    </source>
</reference>
<accession>A0A392MLQ4</accession>
<evidence type="ECO:0000313" key="1">
    <source>
        <dbReference type="EMBL" id="MCH87899.1"/>
    </source>
</evidence>
<gene>
    <name evidence="1" type="ORF">A2U01_0008780</name>
</gene>
<organism evidence="1 2">
    <name type="scientific">Trifolium medium</name>
    <dbReference type="NCBI Taxonomy" id="97028"/>
    <lineage>
        <taxon>Eukaryota</taxon>
        <taxon>Viridiplantae</taxon>
        <taxon>Streptophyta</taxon>
        <taxon>Embryophyta</taxon>
        <taxon>Tracheophyta</taxon>
        <taxon>Spermatophyta</taxon>
        <taxon>Magnoliopsida</taxon>
        <taxon>eudicotyledons</taxon>
        <taxon>Gunneridae</taxon>
        <taxon>Pentapetalae</taxon>
        <taxon>rosids</taxon>
        <taxon>fabids</taxon>
        <taxon>Fabales</taxon>
        <taxon>Fabaceae</taxon>
        <taxon>Papilionoideae</taxon>
        <taxon>50 kb inversion clade</taxon>
        <taxon>NPAAA clade</taxon>
        <taxon>Hologalegina</taxon>
        <taxon>IRL clade</taxon>
        <taxon>Trifolieae</taxon>
        <taxon>Trifolium</taxon>
    </lineage>
</organism>
<dbReference type="Proteomes" id="UP000265520">
    <property type="component" value="Unassembled WGS sequence"/>
</dbReference>
<name>A0A392MLQ4_9FABA</name>
<protein>
    <submittedName>
        <fullName evidence="1">Uncharacterized protein</fullName>
    </submittedName>
</protein>
<dbReference type="AlphaFoldDB" id="A0A392MLQ4"/>
<evidence type="ECO:0000313" key="2">
    <source>
        <dbReference type="Proteomes" id="UP000265520"/>
    </source>
</evidence>
<keyword evidence="2" id="KW-1185">Reference proteome</keyword>
<proteinExistence type="predicted"/>
<comment type="caution">
    <text evidence="1">The sequence shown here is derived from an EMBL/GenBank/DDBJ whole genome shotgun (WGS) entry which is preliminary data.</text>
</comment>